<dbReference type="KEGG" id="vg:24721877"/>
<keyword evidence="2" id="KW-1185">Reference proteome</keyword>
<evidence type="ECO:0000313" key="1">
    <source>
        <dbReference type="EMBL" id="AIX12249.1"/>
    </source>
</evidence>
<dbReference type="RefSeq" id="YP_009146711.1">
    <property type="nucleotide sequence ID" value="NC_027331.1"/>
</dbReference>
<evidence type="ECO:0000313" key="2">
    <source>
        <dbReference type="Proteomes" id="UP000030323"/>
    </source>
</evidence>
<name>A0A0A0YPI6_9CAUD</name>
<sequence length="109" mass="12692">MMSKAEFERLAYDRYVGVVTQVKVKYSIDLIIRMNGEDSIRRGIFASKMLSYINAMRNNNHHEFTDCDVTVTEDNRGIYIESWEKGHVINMTFALMDFAESLDMTITTH</sequence>
<protein>
    <submittedName>
        <fullName evidence="1">Uncharacterized protein</fullName>
    </submittedName>
</protein>
<dbReference type="Proteomes" id="UP000030323">
    <property type="component" value="Segment"/>
</dbReference>
<dbReference type="EMBL" id="KM236240">
    <property type="protein sequence ID" value="AIX12249.1"/>
    <property type="molecule type" value="Genomic_DNA"/>
</dbReference>
<accession>A0A0A0YPI6</accession>
<gene>
    <name evidence="1" type="ORF">CPT_Moon278</name>
</gene>
<reference evidence="1 2" key="1">
    <citation type="journal article" date="2015" name="Genome Announc.">
        <title>Complete Genome Sequence of Citrobacter freundii Myophage Moon.</title>
        <authorList>
            <person name="Edwards G.B."/>
            <person name="Luna A.J."/>
            <person name="Hernandez A.C."/>
            <person name="Kuty Everett G.F."/>
        </authorList>
    </citation>
    <scope>NUCLEOTIDE SEQUENCE [LARGE SCALE GENOMIC DNA]</scope>
</reference>
<proteinExistence type="predicted"/>
<organism evidence="1 2">
    <name type="scientific">Citrobacter phage Moon</name>
    <dbReference type="NCBI Taxonomy" id="1540095"/>
    <lineage>
        <taxon>Viruses</taxon>
        <taxon>Duplodnaviria</taxon>
        <taxon>Heunggongvirae</taxon>
        <taxon>Uroviricota</taxon>
        <taxon>Caudoviricetes</taxon>
        <taxon>Pantevenvirales</taxon>
        <taxon>Straboviridae</taxon>
        <taxon>Tevenvirinae</taxon>
        <taxon>Moonvirus</taxon>
        <taxon>Moonvirus moon</taxon>
    </lineage>
</organism>
<dbReference type="GeneID" id="24721877"/>